<dbReference type="PANTHER" id="PTHR46579:SF1">
    <property type="entry name" value="F5_8 TYPE C DOMAIN-CONTAINING PROTEIN"/>
    <property type="match status" value="1"/>
</dbReference>
<dbReference type="OrthoDB" id="6497227at2759"/>
<comment type="caution">
    <text evidence="1">The sequence shown here is derived from an EMBL/GenBank/DDBJ whole genome shotgun (WGS) entry which is preliminary data.</text>
</comment>
<dbReference type="PANTHER" id="PTHR46579">
    <property type="entry name" value="F5/8 TYPE C DOMAIN-CONTAINING PROTEIN-RELATED"/>
    <property type="match status" value="1"/>
</dbReference>
<protein>
    <recommendedName>
        <fullName evidence="3">Transposase domain-containing protein</fullName>
    </recommendedName>
</protein>
<name>A0A9J6FP90_HAELO</name>
<proteinExistence type="predicted"/>
<dbReference type="AlphaFoldDB" id="A0A9J6FP90"/>
<sequence length="689" mass="78593">MSYVMRHRISDEGTTDLLNMLNAIDPGIAPRSKYLLKKALGADVREPEKHFYCLYCKGYLGQETCTKQVFCENCNRDVDLAFCSFFLVMPLKEQLQRILAQKNLKWLPQRARGDTIQDVFDGIEHARLCADFSDDDISLIWNTDGIRVFEKSTFEIWPVQCQIAQLEPAARKQNMLMPALWFGFSKPNMTALLTPFTEELQQLSTGFSCMKDGKEVNVRVFAAACSVDAAARSAVRNCKKFNAFQGCSWCYHRGGKSYEFLDTAPERRTARKHVADAIKGTLTAPCKGVTGPCLAMTLPRFDVVDGFIPDYQHCACLGVMRQLLKLWLKSKYHKCDWYIGTRTEELNSLLLAITPPTEITRTPRKFEDMLYWKASEMRALLLFYGYVVLKPVLPLVYFKHFTLFSYGVYLLLKAEITQQDIREARALLEKFVVQMGVLYTARNVSYNVHQLLHLADSVETWGPLWATSCFPFEGRNAVLLGYFSGTQHVGEQIARTFVWWQHLCLWADKIEEEEERSFFERMVGRQTIGRTGVVLPGDVVGYQRQSCSSPDIRLEVALENHLGLLPTQITYYSRFQCNGILWHSETYNMPKRVNCVAELEDGTVGVIQALASFRSTPQLLVLVEKLELVRTVPFRDLQLGISFLAVRERRRTAVIVACSPSALKKKCVAMECTPESFLIVALPNQVERD</sequence>
<dbReference type="Proteomes" id="UP000821853">
    <property type="component" value="Unassembled WGS sequence"/>
</dbReference>
<evidence type="ECO:0000313" key="1">
    <source>
        <dbReference type="EMBL" id="KAH9365042.1"/>
    </source>
</evidence>
<reference evidence="1 2" key="1">
    <citation type="journal article" date="2020" name="Cell">
        <title>Large-Scale Comparative Analyses of Tick Genomes Elucidate Their Genetic Diversity and Vector Capacities.</title>
        <authorList>
            <consortium name="Tick Genome and Microbiome Consortium (TIGMIC)"/>
            <person name="Jia N."/>
            <person name="Wang J."/>
            <person name="Shi W."/>
            <person name="Du L."/>
            <person name="Sun Y."/>
            <person name="Zhan W."/>
            <person name="Jiang J.F."/>
            <person name="Wang Q."/>
            <person name="Zhang B."/>
            <person name="Ji P."/>
            <person name="Bell-Sakyi L."/>
            <person name="Cui X.M."/>
            <person name="Yuan T.T."/>
            <person name="Jiang B.G."/>
            <person name="Yang W.F."/>
            <person name="Lam T.T."/>
            <person name="Chang Q.C."/>
            <person name="Ding S.J."/>
            <person name="Wang X.J."/>
            <person name="Zhu J.G."/>
            <person name="Ruan X.D."/>
            <person name="Zhao L."/>
            <person name="Wei J.T."/>
            <person name="Ye R.Z."/>
            <person name="Que T.C."/>
            <person name="Du C.H."/>
            <person name="Zhou Y.H."/>
            <person name="Cheng J.X."/>
            <person name="Dai P.F."/>
            <person name="Guo W.B."/>
            <person name="Han X.H."/>
            <person name="Huang E.J."/>
            <person name="Li L.F."/>
            <person name="Wei W."/>
            <person name="Gao Y.C."/>
            <person name="Liu J.Z."/>
            <person name="Shao H.Z."/>
            <person name="Wang X."/>
            <person name="Wang C.C."/>
            <person name="Yang T.C."/>
            <person name="Huo Q.B."/>
            <person name="Li W."/>
            <person name="Chen H.Y."/>
            <person name="Chen S.E."/>
            <person name="Zhou L.G."/>
            <person name="Ni X.B."/>
            <person name="Tian J.H."/>
            <person name="Sheng Y."/>
            <person name="Liu T."/>
            <person name="Pan Y.S."/>
            <person name="Xia L.Y."/>
            <person name="Li J."/>
            <person name="Zhao F."/>
            <person name="Cao W.C."/>
        </authorList>
    </citation>
    <scope>NUCLEOTIDE SEQUENCE [LARGE SCALE GENOMIC DNA]</scope>
    <source>
        <strain evidence="1">HaeL-2018</strain>
    </source>
</reference>
<dbReference type="VEuPathDB" id="VectorBase:HLOH_043649"/>
<evidence type="ECO:0008006" key="3">
    <source>
        <dbReference type="Google" id="ProtNLM"/>
    </source>
</evidence>
<keyword evidence="2" id="KW-1185">Reference proteome</keyword>
<dbReference type="OMA" id="CVIMERT"/>
<accession>A0A9J6FP90</accession>
<gene>
    <name evidence="1" type="ORF">HPB48_017408</name>
</gene>
<evidence type="ECO:0000313" key="2">
    <source>
        <dbReference type="Proteomes" id="UP000821853"/>
    </source>
</evidence>
<organism evidence="1 2">
    <name type="scientific">Haemaphysalis longicornis</name>
    <name type="common">Bush tick</name>
    <dbReference type="NCBI Taxonomy" id="44386"/>
    <lineage>
        <taxon>Eukaryota</taxon>
        <taxon>Metazoa</taxon>
        <taxon>Ecdysozoa</taxon>
        <taxon>Arthropoda</taxon>
        <taxon>Chelicerata</taxon>
        <taxon>Arachnida</taxon>
        <taxon>Acari</taxon>
        <taxon>Parasitiformes</taxon>
        <taxon>Ixodida</taxon>
        <taxon>Ixodoidea</taxon>
        <taxon>Ixodidae</taxon>
        <taxon>Haemaphysalinae</taxon>
        <taxon>Haemaphysalis</taxon>
    </lineage>
</organism>
<dbReference type="EMBL" id="JABSTR010000003">
    <property type="protein sequence ID" value="KAH9365042.1"/>
    <property type="molecule type" value="Genomic_DNA"/>
</dbReference>